<protein>
    <submittedName>
        <fullName evidence="1">Uncharacterized protein</fullName>
    </submittedName>
</protein>
<dbReference type="EMBL" id="CAJJDN010000032">
    <property type="protein sequence ID" value="CAD8074304.1"/>
    <property type="molecule type" value="Genomic_DNA"/>
</dbReference>
<evidence type="ECO:0000313" key="2">
    <source>
        <dbReference type="Proteomes" id="UP000692954"/>
    </source>
</evidence>
<reference evidence="1" key="1">
    <citation type="submission" date="2021-01" db="EMBL/GenBank/DDBJ databases">
        <authorList>
            <consortium name="Genoscope - CEA"/>
            <person name="William W."/>
        </authorList>
    </citation>
    <scope>NUCLEOTIDE SEQUENCE</scope>
</reference>
<evidence type="ECO:0000313" key="1">
    <source>
        <dbReference type="EMBL" id="CAD8074304.1"/>
    </source>
</evidence>
<gene>
    <name evidence="1" type="ORF">PSON_ATCC_30995.1.T0320001</name>
</gene>
<organism evidence="1 2">
    <name type="scientific">Paramecium sonneborni</name>
    <dbReference type="NCBI Taxonomy" id="65129"/>
    <lineage>
        <taxon>Eukaryota</taxon>
        <taxon>Sar</taxon>
        <taxon>Alveolata</taxon>
        <taxon>Ciliophora</taxon>
        <taxon>Intramacronucleata</taxon>
        <taxon>Oligohymenophorea</taxon>
        <taxon>Peniculida</taxon>
        <taxon>Parameciidae</taxon>
        <taxon>Paramecium</taxon>
    </lineage>
</organism>
<dbReference type="Proteomes" id="UP000692954">
    <property type="component" value="Unassembled WGS sequence"/>
</dbReference>
<accession>A0A8S1MG73</accession>
<dbReference type="AlphaFoldDB" id="A0A8S1MG73"/>
<sequence>MFKLKKNSLINNVHSQESLEYHYLKNKFYLLEGFFSLLHHKSTFSEQSLVNLHLILIIHPYIDLLN</sequence>
<proteinExistence type="predicted"/>
<comment type="caution">
    <text evidence="1">The sequence shown here is derived from an EMBL/GenBank/DDBJ whole genome shotgun (WGS) entry which is preliminary data.</text>
</comment>
<name>A0A8S1MG73_9CILI</name>
<keyword evidence="2" id="KW-1185">Reference proteome</keyword>